<dbReference type="Gene3D" id="1.25.40.10">
    <property type="entry name" value="Tetratricopeptide repeat domain"/>
    <property type="match status" value="1"/>
</dbReference>
<dbReference type="InterPro" id="IPR011990">
    <property type="entry name" value="TPR-like_helical_dom_sf"/>
</dbReference>
<feature type="region of interest" description="Disordered" evidence="1">
    <location>
        <begin position="863"/>
        <end position="882"/>
    </location>
</feature>
<name>A0A939F1A6_9ACTN</name>
<dbReference type="SUPFAM" id="SSF48452">
    <property type="entry name" value="TPR-like"/>
    <property type="match status" value="2"/>
</dbReference>
<comment type="caution">
    <text evidence="2">The sequence shown here is derived from an EMBL/GenBank/DDBJ whole genome shotgun (WGS) entry which is preliminary data.</text>
</comment>
<evidence type="ECO:0000313" key="3">
    <source>
        <dbReference type="Proteomes" id="UP000664167"/>
    </source>
</evidence>
<organism evidence="2 3">
    <name type="scientific">Streptomyces beijiangensis</name>
    <dbReference type="NCBI Taxonomy" id="163361"/>
    <lineage>
        <taxon>Bacteria</taxon>
        <taxon>Bacillati</taxon>
        <taxon>Actinomycetota</taxon>
        <taxon>Actinomycetes</taxon>
        <taxon>Kitasatosporales</taxon>
        <taxon>Streptomycetaceae</taxon>
        <taxon>Streptomyces</taxon>
    </lineage>
</organism>
<evidence type="ECO:0000256" key="1">
    <source>
        <dbReference type="SAM" id="MobiDB-lite"/>
    </source>
</evidence>
<feature type="compositionally biased region" description="Acidic residues" evidence="1">
    <location>
        <begin position="864"/>
        <end position="880"/>
    </location>
</feature>
<dbReference type="EMBL" id="JAFLRJ010000004">
    <property type="protein sequence ID" value="MBO0510307.1"/>
    <property type="molecule type" value="Genomic_DNA"/>
</dbReference>
<accession>A0A939F1A6</accession>
<evidence type="ECO:0000313" key="2">
    <source>
        <dbReference type="EMBL" id="MBO0510307.1"/>
    </source>
</evidence>
<protein>
    <submittedName>
        <fullName evidence="2">Tetratricopeptide repeat protein</fullName>
    </submittedName>
</protein>
<proteinExistence type="predicted"/>
<reference evidence="2" key="1">
    <citation type="submission" date="2021-03" db="EMBL/GenBank/DDBJ databases">
        <title>Streptomyces poriferae sp. nov., a novel marine sponge-derived Actinobacteria species with anti-MRSA activity.</title>
        <authorList>
            <person name="Sandoval-Powers M."/>
            <person name="Kralova S."/>
            <person name="Nguyen G.-S."/>
            <person name="Fawwal D."/>
            <person name="Degnes K."/>
            <person name="Klinkenberg G."/>
            <person name="Sletta H."/>
            <person name="Wentzel A."/>
            <person name="Liles M.R."/>
        </authorList>
    </citation>
    <scope>NUCLEOTIDE SEQUENCE</scope>
    <source>
        <strain evidence="2">DSM 41794</strain>
    </source>
</reference>
<sequence>MSTPAPTPAEIRQAVQENEHAPNGLLRNARAEELVAAAEQTGDRSVLRTALFGLIKAYEYSTERGKMLVPFARLMREWDQDPSAFDSMDTYYFHWMFKWVTSGMLSLPEVPLSAMEGWLVEMERRYRLAGFTERAVRQAEFDLADETGDQERADRAFAAWTAADRDRMANCHACELNDQGHHWYAHGDDEKALTVWEPVLSGRLSCQEEPHRTLAKSLIPLVRLGRTDEARAHHLRGYRMARGNESLLPTIGLHIEFCALTGNEGRGLEILSEHASHLAADGNPAAQLQLYTGVLVLLGRLAELGQGEQPVAAYEGRLRTAAELHGLLEAEAARIAVSFDERNGSTVVSGRLADRVGSAPLLGALPLGVRPSPAVAVPAPTAAVRKEAAAAAITDVAGLAAEARRLRTAGHPGTRAVWNRIEALIRDGAESVDSLLAAELLEHAAVRTPSREGFEAAVAAYRAAGEPSRAAINEVWVTVITAQQGADAEEVRALLATAAASADALDPADPTRVRRIAAVDLTRIRLHTILSGERETDLGPAVEEFVARYASHPGDVDDLLADAETMLAQRAWGAHDWAPAEALLTSAAERGLGAGRPWDAVEPLGRRASLQLMLGRAGDAEESARAALEHSAELTDPAELGAVRLSLAEVLYRQDGKEAEAAEHALDAAHWFDAAGDTAGAGAMARLVLAQAYGETGRAAEAAEVLESALPDLLEHGEEEAVRAREILGNQLRELRDLRAAAEQYLLAAEIAKGWEHPVPQARLATMAAECLAGAGLADEAEQAYVRALELWGGAGEAVQLARAMRSLAWLKVRGDEPDEAAVEVARGLMDQALDAVAGDEPELLVEQARTWSQLAELITDGLYNDDDEVEEGEDEEGEADGAAVRREAVLLWQRAAEVFGGLGPVFLRDRAQCVTRLAWTERELGRGAEGARSLRELVEELKASDTEGAGELLPQLEQQLKHLS</sequence>
<keyword evidence="3" id="KW-1185">Reference proteome</keyword>
<dbReference type="Proteomes" id="UP000664167">
    <property type="component" value="Unassembled WGS sequence"/>
</dbReference>
<gene>
    <name evidence="2" type="ORF">J0695_00550</name>
</gene>
<dbReference type="RefSeq" id="WP_206958944.1">
    <property type="nucleotide sequence ID" value="NZ_BAAAJJ010000003.1"/>
</dbReference>
<dbReference type="AlphaFoldDB" id="A0A939F1A6"/>